<reference evidence="1 3" key="1">
    <citation type="journal article" date="2015" name="Int. J. Syst. Evol. Microbiol.">
        <title>Bacillus glycinifermentans sp. nov., isolated from fermented soybean paste.</title>
        <authorList>
            <person name="Kim S.J."/>
            <person name="Dunlap C.A."/>
            <person name="Kwon S.W."/>
            <person name="Rooney A.P."/>
        </authorList>
    </citation>
    <scope>NUCLEOTIDE SEQUENCE [LARGE SCALE GENOMIC DNA]</scope>
    <source>
        <strain evidence="1 3">GO-13</strain>
    </source>
</reference>
<proteinExistence type="predicted"/>
<keyword evidence="4" id="KW-1185">Reference proteome</keyword>
<accession>A0A0T6BIC5</accession>
<evidence type="ECO:0000313" key="1">
    <source>
        <dbReference type="EMBL" id="KRT87123.1"/>
    </source>
</evidence>
<dbReference type="AlphaFoldDB" id="A0A0T6BIC5"/>
<evidence type="ECO:0000313" key="3">
    <source>
        <dbReference type="Proteomes" id="UP000036168"/>
    </source>
</evidence>
<dbReference type="EMBL" id="JARRTL010000027">
    <property type="protein sequence ID" value="MEC0487175.1"/>
    <property type="molecule type" value="Genomic_DNA"/>
</dbReference>
<dbReference type="EMBL" id="LECW02000082">
    <property type="protein sequence ID" value="KRT87123.1"/>
    <property type="molecule type" value="Genomic_DNA"/>
</dbReference>
<reference evidence="2 4" key="3">
    <citation type="submission" date="2023-03" db="EMBL/GenBank/DDBJ databases">
        <title>Agriculturally important microbes genome sequencing.</title>
        <authorList>
            <person name="Dunlap C."/>
        </authorList>
    </citation>
    <scope>NUCLEOTIDE SEQUENCE [LARGE SCALE GENOMIC DNA]</scope>
    <source>
        <strain evidence="2 4">CBP-3203</strain>
    </source>
</reference>
<evidence type="ECO:0000313" key="2">
    <source>
        <dbReference type="EMBL" id="MEC0487175.1"/>
    </source>
</evidence>
<protein>
    <submittedName>
        <fullName evidence="1">Uncharacterized protein</fullName>
    </submittedName>
</protein>
<organism evidence="1 3">
    <name type="scientific">Bacillus glycinifermentans</name>
    <dbReference type="NCBI Taxonomy" id="1664069"/>
    <lineage>
        <taxon>Bacteria</taxon>
        <taxon>Bacillati</taxon>
        <taxon>Bacillota</taxon>
        <taxon>Bacilli</taxon>
        <taxon>Bacillales</taxon>
        <taxon>Bacillaceae</taxon>
        <taxon>Bacillus</taxon>
    </lineage>
</organism>
<name>A0A0T6BIC5_9BACI</name>
<gene>
    <name evidence="1" type="ORF">AB447_209145</name>
    <name evidence="2" type="ORF">P8828_20690</name>
</gene>
<evidence type="ECO:0000313" key="4">
    <source>
        <dbReference type="Proteomes" id="UP001341297"/>
    </source>
</evidence>
<dbReference type="Proteomes" id="UP001341297">
    <property type="component" value="Unassembled WGS sequence"/>
</dbReference>
<reference evidence="1" key="2">
    <citation type="submission" date="2015-10" db="EMBL/GenBank/DDBJ databases">
        <authorList>
            <person name="Gilbert D.G."/>
        </authorList>
    </citation>
    <scope>NUCLEOTIDE SEQUENCE</scope>
    <source>
        <strain evidence="1">GO-13</strain>
    </source>
</reference>
<comment type="caution">
    <text evidence="1">The sequence shown here is derived from an EMBL/GenBank/DDBJ whole genome shotgun (WGS) entry which is preliminary data.</text>
</comment>
<dbReference type="Proteomes" id="UP000036168">
    <property type="component" value="Unassembled WGS sequence"/>
</dbReference>
<sequence length="107" mass="12647">MARLTHYQRAFNEIMRISRDFDAVAVGEAIKEDRLRNPHFNKEEYTDIALSNLLQEVKRELEVILPIDGEENARSSLTDREVKKAKERLSKFYKKYSRLLENQNVCC</sequence>
<dbReference type="RefSeq" id="WP_048353716.1">
    <property type="nucleotide sequence ID" value="NZ_JARRTL010000027.1"/>
</dbReference>